<dbReference type="EMBL" id="KN846961">
    <property type="protein sequence ID" value="KIW63991.1"/>
    <property type="molecule type" value="Genomic_DNA"/>
</dbReference>
<feature type="domain" description="VOC" evidence="1">
    <location>
        <begin position="12"/>
        <end position="139"/>
    </location>
</feature>
<sequence length="140" mass="15088">MSDSPSSPSYGQICWFEVPVTDVSRAATFYSTVLGWECNNLEGTPSPSGREKSVHMFSKGALNGAFLLMKDDAMVAKFDDSKKAVPVATFLVSSIDETTKKIEAAGGQVNLPRTEIGGGMGFFARFIDTEGNLHGIWAKE</sequence>
<dbReference type="Pfam" id="PF00903">
    <property type="entry name" value="Glyoxalase"/>
    <property type="match status" value="1"/>
</dbReference>
<protein>
    <recommendedName>
        <fullName evidence="1">VOC domain-containing protein</fullName>
    </recommendedName>
</protein>
<proteinExistence type="predicted"/>
<keyword evidence="3" id="KW-1185">Reference proteome</keyword>
<dbReference type="Proteomes" id="UP000054266">
    <property type="component" value="Unassembled WGS sequence"/>
</dbReference>
<dbReference type="InterPro" id="IPR052164">
    <property type="entry name" value="Anthracycline_SecMetBiosynth"/>
</dbReference>
<evidence type="ECO:0000313" key="2">
    <source>
        <dbReference type="EMBL" id="KIW63991.1"/>
    </source>
</evidence>
<dbReference type="InterPro" id="IPR037523">
    <property type="entry name" value="VOC_core"/>
</dbReference>
<dbReference type="SUPFAM" id="SSF54593">
    <property type="entry name" value="Glyoxalase/Bleomycin resistance protein/Dihydroxybiphenyl dioxygenase"/>
    <property type="match status" value="1"/>
</dbReference>
<organism evidence="2 3">
    <name type="scientific">Phialophora macrospora</name>
    <dbReference type="NCBI Taxonomy" id="1851006"/>
    <lineage>
        <taxon>Eukaryota</taxon>
        <taxon>Fungi</taxon>
        <taxon>Dikarya</taxon>
        <taxon>Ascomycota</taxon>
        <taxon>Pezizomycotina</taxon>
        <taxon>Eurotiomycetes</taxon>
        <taxon>Chaetothyriomycetidae</taxon>
        <taxon>Chaetothyriales</taxon>
        <taxon>Herpotrichiellaceae</taxon>
        <taxon>Phialophora</taxon>
    </lineage>
</organism>
<dbReference type="InterPro" id="IPR029068">
    <property type="entry name" value="Glyas_Bleomycin-R_OHBP_Dase"/>
</dbReference>
<reference evidence="2 3" key="1">
    <citation type="submission" date="2015-01" db="EMBL/GenBank/DDBJ databases">
        <title>The Genome Sequence of Capronia semiimmersa CBS27337.</title>
        <authorList>
            <consortium name="The Broad Institute Genomics Platform"/>
            <person name="Cuomo C."/>
            <person name="de Hoog S."/>
            <person name="Gorbushina A."/>
            <person name="Stielow B."/>
            <person name="Teixiera M."/>
            <person name="Abouelleil A."/>
            <person name="Chapman S.B."/>
            <person name="Priest M."/>
            <person name="Young S.K."/>
            <person name="Wortman J."/>
            <person name="Nusbaum C."/>
            <person name="Birren B."/>
        </authorList>
    </citation>
    <scope>NUCLEOTIDE SEQUENCE [LARGE SCALE GENOMIC DNA]</scope>
    <source>
        <strain evidence="2 3">CBS 27337</strain>
    </source>
</reference>
<evidence type="ECO:0000313" key="3">
    <source>
        <dbReference type="Proteomes" id="UP000054266"/>
    </source>
</evidence>
<accession>A0A0D2CFU4</accession>
<dbReference type="HOGENOM" id="CLU_127592_4_0_1"/>
<dbReference type="InterPro" id="IPR004360">
    <property type="entry name" value="Glyas_Fos-R_dOase_dom"/>
</dbReference>
<dbReference type="PANTHER" id="PTHR33993">
    <property type="entry name" value="GLYOXALASE-RELATED"/>
    <property type="match status" value="1"/>
</dbReference>
<dbReference type="Gene3D" id="3.10.180.10">
    <property type="entry name" value="2,3-Dihydroxybiphenyl 1,2-Dioxygenase, domain 1"/>
    <property type="match status" value="1"/>
</dbReference>
<evidence type="ECO:0000259" key="1">
    <source>
        <dbReference type="PROSITE" id="PS51819"/>
    </source>
</evidence>
<dbReference type="CDD" id="cd07247">
    <property type="entry name" value="SgaA_N_like"/>
    <property type="match status" value="1"/>
</dbReference>
<dbReference type="PROSITE" id="PS51819">
    <property type="entry name" value="VOC"/>
    <property type="match status" value="1"/>
</dbReference>
<gene>
    <name evidence="2" type="ORF">PV04_08951</name>
</gene>
<name>A0A0D2CFU4_9EURO</name>
<dbReference type="AlphaFoldDB" id="A0A0D2CFU4"/>